<keyword evidence="9" id="KW-1185">Reference proteome</keyword>
<keyword evidence="5 7" id="KW-1133">Transmembrane helix</keyword>
<dbReference type="PANTHER" id="PTHR30106">
    <property type="entry name" value="INNER MEMBRANE PROTEIN YEIH-RELATED"/>
    <property type="match status" value="1"/>
</dbReference>
<name>A0AAV5N1Q2_9GAMM</name>
<evidence type="ECO:0000256" key="1">
    <source>
        <dbReference type="ARBA" id="ARBA00004651"/>
    </source>
</evidence>
<comment type="caution">
    <text evidence="8">The sequence shown here is derived from an EMBL/GenBank/DDBJ whole genome shotgun (WGS) entry which is preliminary data.</text>
</comment>
<keyword evidence="3" id="KW-1003">Cell membrane</keyword>
<evidence type="ECO:0000256" key="4">
    <source>
        <dbReference type="ARBA" id="ARBA00022692"/>
    </source>
</evidence>
<feature type="transmembrane region" description="Helical" evidence="7">
    <location>
        <begin position="109"/>
        <end position="127"/>
    </location>
</feature>
<gene>
    <name evidence="8" type="ORF">SOASR030_21580</name>
</gene>
<organism evidence="8 9">
    <name type="scientific">Leminorella grimontii</name>
    <dbReference type="NCBI Taxonomy" id="82981"/>
    <lineage>
        <taxon>Bacteria</taxon>
        <taxon>Pseudomonadati</taxon>
        <taxon>Pseudomonadota</taxon>
        <taxon>Gammaproteobacteria</taxon>
        <taxon>Enterobacterales</taxon>
        <taxon>Budviciaceae</taxon>
        <taxon>Leminorella</taxon>
    </lineage>
</organism>
<dbReference type="GO" id="GO:0005886">
    <property type="term" value="C:plasma membrane"/>
    <property type="evidence" value="ECO:0007669"/>
    <property type="project" value="UniProtKB-SubCell"/>
</dbReference>
<feature type="transmembrane region" description="Helical" evidence="7">
    <location>
        <begin position="44"/>
        <end position="64"/>
    </location>
</feature>
<evidence type="ECO:0000313" key="8">
    <source>
        <dbReference type="EMBL" id="GKX56046.1"/>
    </source>
</evidence>
<evidence type="ECO:0000256" key="6">
    <source>
        <dbReference type="ARBA" id="ARBA00023136"/>
    </source>
</evidence>
<dbReference type="InterPro" id="IPR004630">
    <property type="entry name" value="UPF0324_YeiH-like"/>
</dbReference>
<feature type="transmembrane region" description="Helical" evidence="7">
    <location>
        <begin position="336"/>
        <end position="354"/>
    </location>
</feature>
<dbReference type="AlphaFoldDB" id="A0AAV5N1Q2"/>
<dbReference type="EMBL" id="BRLH01000004">
    <property type="protein sequence ID" value="GKX56046.1"/>
    <property type="molecule type" value="Genomic_DNA"/>
</dbReference>
<comment type="similarity">
    <text evidence="2">Belongs to the UPF0324 family.</text>
</comment>
<dbReference type="Proteomes" id="UP001058124">
    <property type="component" value="Unassembled WGS sequence"/>
</dbReference>
<evidence type="ECO:0000256" key="2">
    <source>
        <dbReference type="ARBA" id="ARBA00007977"/>
    </source>
</evidence>
<dbReference type="RefSeq" id="WP_027274453.1">
    <property type="nucleotide sequence ID" value="NZ_BRLH01000004.1"/>
</dbReference>
<feature type="transmembrane region" description="Helical" evidence="7">
    <location>
        <begin position="139"/>
        <end position="157"/>
    </location>
</feature>
<protein>
    <submittedName>
        <fullName evidence="8">UPF0324 membrane protein</fullName>
    </submittedName>
</protein>
<feature type="transmembrane region" description="Helical" evidence="7">
    <location>
        <begin position="20"/>
        <end position="38"/>
    </location>
</feature>
<sequence>MSLSHRHMIDTAPLSNRLAALLPGLLLTGVITALSMYAATLPSFSQLGLSALTLAIVAGMVLGNTVYPSISAPSNAGVQLAKQKLLRLGIILYGFRLTFQQIIDVGASGIVIDALTLGSTFLLALWLGNRVLGIDKQTTILIGAGSSICGAAAVMAADPVVKSESSKVAVAVATVVIFGTIAMFLYPWLHQLDGAFHLLGFSDNQFGIYIGSTVHEVAQVVAAGRAISDDAANGAVIVKMIRVMMLAPFLILLSGYLNRSESASTPAGAAQKRSPIVIPWFAVLFIVVAGFNSLSLLPTKAVSVIIDIDTVMLCMAMAALGLTTHVSAIRQAGVKPLLLAALLFIWLIVGGALINKAVHLLSL</sequence>
<dbReference type="Pfam" id="PF03601">
    <property type="entry name" value="Cons_hypoth698"/>
    <property type="match status" value="1"/>
</dbReference>
<comment type="subcellular location">
    <subcellularLocation>
        <location evidence="1">Cell membrane</location>
        <topology evidence="1">Multi-pass membrane protein</topology>
    </subcellularLocation>
</comment>
<proteinExistence type="inferred from homology"/>
<feature type="transmembrane region" description="Helical" evidence="7">
    <location>
        <begin position="169"/>
        <end position="189"/>
    </location>
</feature>
<dbReference type="NCBIfam" id="TIGR00698">
    <property type="entry name" value="YeiH family putative sulfate export transporter"/>
    <property type="match status" value="1"/>
</dbReference>
<reference evidence="8" key="1">
    <citation type="submission" date="2022-06" db="EMBL/GenBank/DDBJ databases">
        <title>Draft genome sequences of Leminorella grimontii str. JCM5902.</title>
        <authorList>
            <person name="Wakabayashi Y."/>
            <person name="Kojima K."/>
        </authorList>
    </citation>
    <scope>NUCLEOTIDE SEQUENCE</scope>
    <source>
        <strain evidence="8">JCM 5902</strain>
    </source>
</reference>
<keyword evidence="6 7" id="KW-0472">Membrane</keyword>
<evidence type="ECO:0000256" key="3">
    <source>
        <dbReference type="ARBA" id="ARBA00022475"/>
    </source>
</evidence>
<feature type="transmembrane region" description="Helical" evidence="7">
    <location>
        <begin position="240"/>
        <end position="257"/>
    </location>
</feature>
<evidence type="ECO:0000256" key="7">
    <source>
        <dbReference type="SAM" id="Phobius"/>
    </source>
</evidence>
<dbReference type="InterPro" id="IPR018383">
    <property type="entry name" value="UPF0324_pro"/>
</dbReference>
<keyword evidence="4 7" id="KW-0812">Transmembrane</keyword>
<accession>A0AAV5N1Q2</accession>
<evidence type="ECO:0000256" key="5">
    <source>
        <dbReference type="ARBA" id="ARBA00022989"/>
    </source>
</evidence>
<dbReference type="PANTHER" id="PTHR30106:SF2">
    <property type="entry name" value="UPF0324 INNER MEMBRANE PROTEIN YEIH"/>
    <property type="match status" value="1"/>
</dbReference>
<feature type="transmembrane region" description="Helical" evidence="7">
    <location>
        <begin position="277"/>
        <end position="297"/>
    </location>
</feature>
<evidence type="ECO:0000313" key="9">
    <source>
        <dbReference type="Proteomes" id="UP001058124"/>
    </source>
</evidence>
<feature type="transmembrane region" description="Helical" evidence="7">
    <location>
        <begin position="304"/>
        <end position="324"/>
    </location>
</feature>